<dbReference type="InterPro" id="IPR013783">
    <property type="entry name" value="Ig-like_fold"/>
</dbReference>
<organism evidence="4">
    <name type="scientific">Darwinula stevensoni</name>
    <dbReference type="NCBI Taxonomy" id="69355"/>
    <lineage>
        <taxon>Eukaryota</taxon>
        <taxon>Metazoa</taxon>
        <taxon>Ecdysozoa</taxon>
        <taxon>Arthropoda</taxon>
        <taxon>Crustacea</taxon>
        <taxon>Oligostraca</taxon>
        <taxon>Ostracoda</taxon>
        <taxon>Podocopa</taxon>
        <taxon>Podocopida</taxon>
        <taxon>Darwinulocopina</taxon>
        <taxon>Darwinuloidea</taxon>
        <taxon>Darwinulidae</taxon>
        <taxon>Darwinula</taxon>
    </lineage>
</organism>
<keyword evidence="2" id="KW-0732">Signal</keyword>
<evidence type="ECO:0000313" key="4">
    <source>
        <dbReference type="EMBL" id="CAD7248335.1"/>
    </source>
</evidence>
<dbReference type="InterPro" id="IPR013151">
    <property type="entry name" value="Immunoglobulin_dom"/>
</dbReference>
<reference evidence="4" key="1">
    <citation type="submission" date="2020-11" db="EMBL/GenBank/DDBJ databases">
        <authorList>
            <person name="Tran Van P."/>
        </authorList>
    </citation>
    <scope>NUCLEOTIDE SEQUENCE</scope>
</reference>
<dbReference type="AlphaFoldDB" id="A0A7R8XEN3"/>
<dbReference type="SMART" id="SM00409">
    <property type="entry name" value="IG"/>
    <property type="match status" value="1"/>
</dbReference>
<feature type="region of interest" description="Disordered" evidence="1">
    <location>
        <begin position="244"/>
        <end position="263"/>
    </location>
</feature>
<evidence type="ECO:0000256" key="1">
    <source>
        <dbReference type="SAM" id="MobiDB-lite"/>
    </source>
</evidence>
<dbReference type="EMBL" id="LR901316">
    <property type="protein sequence ID" value="CAD7248335.1"/>
    <property type="molecule type" value="Genomic_DNA"/>
</dbReference>
<dbReference type="Proteomes" id="UP000677054">
    <property type="component" value="Unassembled WGS sequence"/>
</dbReference>
<evidence type="ECO:0000259" key="3">
    <source>
        <dbReference type="PROSITE" id="PS50835"/>
    </source>
</evidence>
<sequence length="318" mass="35905">MSLNLPCSSLQLFVFLLPCLGGYVSEVRVSPEVVRSGDTITLECMYQENQKVDSVKWFRKIDEFFTYTPGKLDPIRLFDLPGVHVDATRSDARVVTLRNVSLETSGMYRCEVTDAGSYAVAFQTTNISVYELPTSQPTITMWPDVLATTLDGELPRIYHFNCSSPFSSPPANLTFYLYDDEVPRRMLIPYKGMVDSTGRLKTSVLGLRVSSDEVKLGRLEVKCESSIDQIYTQASHKYVNLLPEEKPKESQMKKQRPASSIPSYTSRQGKFFLSSVFREDLRGEIDHSFPGFRFQVGEEIGFVHGQRVSPCSWPLSPS</sequence>
<dbReference type="Gene3D" id="2.60.40.10">
    <property type="entry name" value="Immunoglobulins"/>
    <property type="match status" value="1"/>
</dbReference>
<feature type="domain" description="Ig-like" evidence="3">
    <location>
        <begin position="18"/>
        <end position="128"/>
    </location>
</feature>
<dbReference type="PANTHER" id="PTHR21261:SF15">
    <property type="entry name" value="BEATEN PATH IIIA, ISOFORM D-RELATED"/>
    <property type="match status" value="1"/>
</dbReference>
<dbReference type="Pfam" id="PF00047">
    <property type="entry name" value="ig"/>
    <property type="match status" value="1"/>
</dbReference>
<proteinExistence type="predicted"/>
<name>A0A7R8XEN3_9CRUS</name>
<feature type="chain" id="PRO_5036209261" description="Ig-like domain-containing protein" evidence="2">
    <location>
        <begin position="22"/>
        <end position="318"/>
    </location>
</feature>
<evidence type="ECO:0000256" key="2">
    <source>
        <dbReference type="SAM" id="SignalP"/>
    </source>
</evidence>
<dbReference type="InterPro" id="IPR003598">
    <property type="entry name" value="Ig_sub2"/>
</dbReference>
<dbReference type="InterPro" id="IPR007110">
    <property type="entry name" value="Ig-like_dom"/>
</dbReference>
<accession>A0A7R8XEN3</accession>
<dbReference type="SUPFAM" id="SSF48726">
    <property type="entry name" value="Immunoglobulin"/>
    <property type="match status" value="1"/>
</dbReference>
<dbReference type="InterPro" id="IPR003599">
    <property type="entry name" value="Ig_sub"/>
</dbReference>
<dbReference type="InterPro" id="IPR036179">
    <property type="entry name" value="Ig-like_dom_sf"/>
</dbReference>
<dbReference type="PROSITE" id="PS50835">
    <property type="entry name" value="IG_LIKE"/>
    <property type="match status" value="1"/>
</dbReference>
<dbReference type="OrthoDB" id="6351205at2759"/>
<feature type="signal peptide" evidence="2">
    <location>
        <begin position="1"/>
        <end position="21"/>
    </location>
</feature>
<dbReference type="SMART" id="SM00408">
    <property type="entry name" value="IGc2"/>
    <property type="match status" value="1"/>
</dbReference>
<dbReference type="EMBL" id="CAJPEV010001799">
    <property type="protein sequence ID" value="CAG0894388.1"/>
    <property type="molecule type" value="Genomic_DNA"/>
</dbReference>
<evidence type="ECO:0000313" key="5">
    <source>
        <dbReference type="Proteomes" id="UP000677054"/>
    </source>
</evidence>
<gene>
    <name evidence="4" type="ORF">DSTB1V02_LOCUS8151</name>
</gene>
<keyword evidence="5" id="KW-1185">Reference proteome</keyword>
<dbReference type="PANTHER" id="PTHR21261">
    <property type="entry name" value="BEAT PROTEIN"/>
    <property type="match status" value="1"/>
</dbReference>
<protein>
    <recommendedName>
        <fullName evidence="3">Ig-like domain-containing protein</fullName>
    </recommendedName>
</protein>